<comment type="caution">
    <text evidence="1">The sequence shown here is derived from an EMBL/GenBank/DDBJ whole genome shotgun (WGS) entry which is preliminary data.</text>
</comment>
<proteinExistence type="predicted"/>
<name>A0A8J8T3R0_HALGN</name>
<dbReference type="AlphaFoldDB" id="A0A8J8T3R0"/>
<dbReference type="Proteomes" id="UP000785679">
    <property type="component" value="Unassembled WGS sequence"/>
</dbReference>
<evidence type="ECO:0000313" key="1">
    <source>
        <dbReference type="EMBL" id="TNV81242.1"/>
    </source>
</evidence>
<keyword evidence="2" id="KW-1185">Reference proteome</keyword>
<evidence type="ECO:0000313" key="2">
    <source>
        <dbReference type="Proteomes" id="UP000785679"/>
    </source>
</evidence>
<gene>
    <name evidence="1" type="ORF">FGO68_gene3232</name>
</gene>
<dbReference type="EMBL" id="RRYP01006386">
    <property type="protein sequence ID" value="TNV81242.1"/>
    <property type="molecule type" value="Genomic_DNA"/>
</dbReference>
<organism evidence="1 2">
    <name type="scientific">Halteria grandinella</name>
    <dbReference type="NCBI Taxonomy" id="5974"/>
    <lineage>
        <taxon>Eukaryota</taxon>
        <taxon>Sar</taxon>
        <taxon>Alveolata</taxon>
        <taxon>Ciliophora</taxon>
        <taxon>Intramacronucleata</taxon>
        <taxon>Spirotrichea</taxon>
        <taxon>Stichotrichia</taxon>
        <taxon>Sporadotrichida</taxon>
        <taxon>Halteriidae</taxon>
        <taxon>Halteria</taxon>
    </lineage>
</organism>
<reference evidence="1" key="1">
    <citation type="submission" date="2019-06" db="EMBL/GenBank/DDBJ databases">
        <authorList>
            <person name="Zheng W."/>
        </authorList>
    </citation>
    <scope>NUCLEOTIDE SEQUENCE</scope>
    <source>
        <strain evidence="1">QDHG01</strain>
    </source>
</reference>
<sequence length="584" mass="68046">MSPLLFSLSRKFRNLMVHNLRLFYRIVRKMRSYRARTLADLLQVEVVKNCKISLDFFMDLERVKALKYIEKVCGYHLDIEEMYFQVDKKDFTCAAVEEAYNTFHPKKISIKTSVQKKSIIINNKPLTDPFFYKGRLLTDFTIDSRVAPPPIYGQDVHDYALNNPRCDYKKLIDNLYGGPHLARAVKISTELNVKQENFAELLDSHTTYSLYTEDQTKYLKVKGKQYMFQLVQFCLHVYSGVTHLVMGGLNAHELKYRQSLEFPRRNLLSLEIKSDRVGMFPEYFERLLASCKHSLRELRLSFQNYFPLDALKGSTALELLSVKVLFQNTINVCETIQSLRTFELNQPESFGAIEEVKSLTQLSQMRILNIVIPNAFTNRLEELKVIDTYDYLSFQNHIIIPWQINQLLDIIESRKQFKKPLTIELTLSSFEQACLFIFHAQEFGKFVHFRFAGLSKQTLCKLYTLKDAFNTIYKPLKVRHDFVYTQNPSLTTSLNNLVSKSYELLQQNAQLIAENNYEIKQVFKNIILLYVQQTHPQLRTDIKDSIKAQLTNAHLRCLVPMMVDPVAVGKMVGHCIEAYSKANK</sequence>
<accession>A0A8J8T3R0</accession>
<protein>
    <submittedName>
        <fullName evidence="1">Uncharacterized protein</fullName>
    </submittedName>
</protein>